<dbReference type="InterPro" id="IPR011990">
    <property type="entry name" value="TPR-like_helical_dom_sf"/>
</dbReference>
<evidence type="ECO:0008006" key="3">
    <source>
        <dbReference type="Google" id="ProtNLM"/>
    </source>
</evidence>
<dbReference type="SUPFAM" id="SSF48452">
    <property type="entry name" value="TPR-like"/>
    <property type="match status" value="1"/>
</dbReference>
<reference evidence="1 2" key="1">
    <citation type="submission" date="2020-01" db="EMBL/GenBank/DDBJ databases">
        <title>Whole genome and functional gene identification of agarase of Vibrio HN897.</title>
        <authorList>
            <person name="Liu Y."/>
            <person name="Zhao Z."/>
        </authorList>
    </citation>
    <scope>NUCLEOTIDE SEQUENCE [LARGE SCALE GENOMIC DNA]</scope>
    <source>
        <strain evidence="1 2">HN897</strain>
    </source>
</reference>
<dbReference type="PROSITE" id="PS51257">
    <property type="entry name" value="PROKAR_LIPOPROTEIN"/>
    <property type="match status" value="1"/>
</dbReference>
<protein>
    <recommendedName>
        <fullName evidence="3">Secretion protein</fullName>
    </recommendedName>
</protein>
<name>A0A7Z2T7J9_9VIBR</name>
<dbReference type="Proteomes" id="UP000464262">
    <property type="component" value="Chromosome 2"/>
</dbReference>
<accession>A0A7Z2T7J9</accession>
<evidence type="ECO:0000313" key="2">
    <source>
        <dbReference type="Proteomes" id="UP000464262"/>
    </source>
</evidence>
<proteinExistence type="predicted"/>
<sequence length="252" mass="28538">MLKKWMIGLLTVVVLQGCASSGGTARKYDAFKGDDILSSKQEHIMKMSGNWKGLIPLYKQQLQRYETDDVREKLGRAYLMSGDPESAIFTIEPILENAYPTVVSRVIHASALFDLGDSAQAKKILIETYRTEAPRNGEIENLLGIIHAQEHEFDVARDYFNLARRHYYNDNTVRNNLAVVDILESNYETAVRRLASIDMKGKRDQQLEANLAIAMAKRGEMHYVRGMLDSSLSREQANAVYEAIRDADLTAY</sequence>
<dbReference type="Gene3D" id="1.25.40.10">
    <property type="entry name" value="Tetratricopeptide repeat domain"/>
    <property type="match status" value="1"/>
</dbReference>
<gene>
    <name evidence="1" type="ORF">GT360_20150</name>
</gene>
<dbReference type="KEGG" id="vas:GT360_20150"/>
<organism evidence="1 2">
    <name type="scientific">Vibrio astriarenae</name>
    <dbReference type="NCBI Taxonomy" id="1481923"/>
    <lineage>
        <taxon>Bacteria</taxon>
        <taxon>Pseudomonadati</taxon>
        <taxon>Pseudomonadota</taxon>
        <taxon>Gammaproteobacteria</taxon>
        <taxon>Vibrionales</taxon>
        <taxon>Vibrionaceae</taxon>
        <taxon>Vibrio</taxon>
    </lineage>
</organism>
<dbReference type="AlphaFoldDB" id="A0A7Z2T7J9"/>
<dbReference type="RefSeq" id="WP_164650727.1">
    <property type="nucleotide sequence ID" value="NZ_CP047476.1"/>
</dbReference>
<dbReference type="EMBL" id="CP047476">
    <property type="protein sequence ID" value="QIA65829.1"/>
    <property type="molecule type" value="Genomic_DNA"/>
</dbReference>
<keyword evidence="2" id="KW-1185">Reference proteome</keyword>
<evidence type="ECO:0000313" key="1">
    <source>
        <dbReference type="EMBL" id="QIA65829.1"/>
    </source>
</evidence>